<keyword evidence="3" id="KW-0862">Zinc</keyword>
<dbReference type="PROSITE" id="PS51257">
    <property type="entry name" value="PROKAR_LIPOPROTEIN"/>
    <property type="match status" value="1"/>
</dbReference>
<dbReference type="EMBL" id="ABIA03000004">
    <property type="protein sequence ID" value="EDQ34383.1"/>
    <property type="molecule type" value="Genomic_DNA"/>
</dbReference>
<accession>A9D153</accession>
<evidence type="ECO:0000259" key="5">
    <source>
        <dbReference type="PROSITE" id="PS51891"/>
    </source>
</evidence>
<evidence type="ECO:0000256" key="1">
    <source>
        <dbReference type="ARBA" id="ARBA00005495"/>
    </source>
</evidence>
<comment type="similarity">
    <text evidence="1">Belongs to the Gfa family.</text>
</comment>
<protein>
    <recommendedName>
        <fullName evidence="5">CENP-V/GFA domain-containing protein</fullName>
    </recommendedName>
</protein>
<dbReference type="Proteomes" id="UP000004291">
    <property type="component" value="Chromosome"/>
</dbReference>
<evidence type="ECO:0000256" key="2">
    <source>
        <dbReference type="ARBA" id="ARBA00022723"/>
    </source>
</evidence>
<dbReference type="SUPFAM" id="SSF51316">
    <property type="entry name" value="Mss4-like"/>
    <property type="match status" value="1"/>
</dbReference>
<evidence type="ECO:0000256" key="3">
    <source>
        <dbReference type="ARBA" id="ARBA00022833"/>
    </source>
</evidence>
<sequence length="159" mass="18082">MVTRYAIPALPLTGGCQCGKIRYRLKAKPLVFYLCHCKECQRHTSSAFGESLRFERAALDVDEGLAVFSRTSDAGALREGWYCPDCGVRIWHGTRQSPEINIKAGTLDDTSWLVPAGHIWTRSMQPFFRPGEEDLIYEAQPDDNYDALRSRWRDMFGST</sequence>
<dbReference type="PANTHER" id="PTHR33337">
    <property type="entry name" value="GFA DOMAIN-CONTAINING PROTEIN"/>
    <property type="match status" value="1"/>
</dbReference>
<proteinExistence type="inferred from homology"/>
<dbReference type="InterPro" id="IPR018527">
    <property type="entry name" value="Rubredoxin_Fe_BS"/>
</dbReference>
<keyword evidence="2" id="KW-0479">Metal-binding</keyword>
<gene>
    <name evidence="6" type="ORF">HPDFL43_15337</name>
</gene>
<evidence type="ECO:0000313" key="7">
    <source>
        <dbReference type="Proteomes" id="UP000004291"/>
    </source>
</evidence>
<keyword evidence="7" id="KW-1185">Reference proteome</keyword>
<name>A9D153_HOEPD</name>
<dbReference type="eggNOG" id="COG3791">
    <property type="taxonomic scope" value="Bacteria"/>
</dbReference>
<dbReference type="GO" id="GO:0046872">
    <property type="term" value="F:metal ion binding"/>
    <property type="evidence" value="ECO:0007669"/>
    <property type="project" value="UniProtKB-KW"/>
</dbReference>
<dbReference type="GO" id="GO:0016846">
    <property type="term" value="F:carbon-sulfur lyase activity"/>
    <property type="evidence" value="ECO:0007669"/>
    <property type="project" value="InterPro"/>
</dbReference>
<reference evidence="6 7" key="2">
    <citation type="submission" date="2012-06" db="EMBL/GenBank/DDBJ databases">
        <authorList>
            <person name="Fiebig A."/>
        </authorList>
    </citation>
    <scope>NUCLEOTIDE SEQUENCE [LARGE SCALE GENOMIC DNA]</scope>
    <source>
        <strain evidence="6 7">DFL-43</strain>
    </source>
</reference>
<reference evidence="6 7" key="1">
    <citation type="submission" date="2007-10" db="EMBL/GenBank/DDBJ databases">
        <authorList>
            <person name="Wagner-Dobler I."/>
            <person name="Ferriera S."/>
            <person name="Johnson J."/>
            <person name="Kravitz S."/>
            <person name="Beeson K."/>
            <person name="Sutton G."/>
            <person name="Rogers Y.-H."/>
            <person name="Friedman R."/>
            <person name="Frazier M."/>
            <person name="Venter J.C."/>
        </authorList>
    </citation>
    <scope>NUCLEOTIDE SEQUENCE [LARGE SCALE GENOMIC DNA]</scope>
    <source>
        <strain evidence="6 7">DFL-43</strain>
    </source>
</reference>
<evidence type="ECO:0000313" key="6">
    <source>
        <dbReference type="EMBL" id="EDQ34383.1"/>
    </source>
</evidence>
<dbReference type="InterPro" id="IPR011057">
    <property type="entry name" value="Mss4-like_sf"/>
</dbReference>
<dbReference type="Pfam" id="PF04828">
    <property type="entry name" value="GFA"/>
    <property type="match status" value="1"/>
</dbReference>
<evidence type="ECO:0000256" key="4">
    <source>
        <dbReference type="ARBA" id="ARBA00023239"/>
    </source>
</evidence>
<comment type="caution">
    <text evidence="6">The sequence shown here is derived from an EMBL/GenBank/DDBJ whole genome shotgun (WGS) entry which is preliminary data.</text>
</comment>
<dbReference type="PROSITE" id="PS00202">
    <property type="entry name" value="RUBREDOXIN"/>
    <property type="match status" value="1"/>
</dbReference>
<dbReference type="InterPro" id="IPR006913">
    <property type="entry name" value="CENP-V/GFA"/>
</dbReference>
<dbReference type="Gene3D" id="3.90.1590.10">
    <property type="entry name" value="glutathione-dependent formaldehyde- activating enzyme (gfa)"/>
    <property type="match status" value="1"/>
</dbReference>
<dbReference type="PROSITE" id="PS51891">
    <property type="entry name" value="CENP_V_GFA"/>
    <property type="match status" value="1"/>
</dbReference>
<keyword evidence="4" id="KW-0456">Lyase</keyword>
<dbReference type="PANTHER" id="PTHR33337:SF3">
    <property type="entry name" value="CENP-V_GFA DOMAIN-CONTAINING PROTEIN"/>
    <property type="match status" value="1"/>
</dbReference>
<organism evidence="6 7">
    <name type="scientific">Hoeflea phototrophica (strain DSM 17068 / NCIMB 14078 / DFL-43)</name>
    <dbReference type="NCBI Taxonomy" id="411684"/>
    <lineage>
        <taxon>Bacteria</taxon>
        <taxon>Pseudomonadati</taxon>
        <taxon>Pseudomonadota</taxon>
        <taxon>Alphaproteobacteria</taxon>
        <taxon>Hyphomicrobiales</taxon>
        <taxon>Rhizobiaceae</taxon>
        <taxon>Hoeflea</taxon>
    </lineage>
</organism>
<dbReference type="AlphaFoldDB" id="A9D153"/>
<dbReference type="STRING" id="411684.HPDFL43_15337"/>
<feature type="domain" description="CENP-V/GFA" evidence="5">
    <location>
        <begin position="12"/>
        <end position="113"/>
    </location>
</feature>
<dbReference type="HOGENOM" id="CLU_055491_1_1_5"/>